<dbReference type="PROSITE" id="PS51482">
    <property type="entry name" value="DEGV"/>
    <property type="match status" value="1"/>
</dbReference>
<proteinExistence type="predicted"/>
<accession>A0A1H8JPB5</accession>
<dbReference type="Pfam" id="PF02645">
    <property type="entry name" value="DegV"/>
    <property type="match status" value="1"/>
</dbReference>
<evidence type="ECO:0000313" key="2">
    <source>
        <dbReference type="EMBL" id="SEN82570.1"/>
    </source>
</evidence>
<dbReference type="Gene3D" id="3.30.1180.10">
    <property type="match status" value="1"/>
</dbReference>
<dbReference type="SUPFAM" id="SSF82549">
    <property type="entry name" value="DAK1/DegV-like"/>
    <property type="match status" value="1"/>
</dbReference>
<dbReference type="RefSeq" id="WP_091495099.1">
    <property type="nucleotide sequence ID" value="NZ_FODJ01000002.1"/>
</dbReference>
<sequence>MTFQLMTDSGADLSARMKTEWGIKVVPLFVHFGEQQYASEQLTTAVFLKKLKESSQFPSSSAPGPHEYHQAFKAIEPTKPIIHISISSGVSSSYNHAIMGRDMLLEEEPNRKIVIIDSKSASTGMMLLINEALTKMAENLSFEQISIHLAERVNHLRTLFVLQSLDNLIRGGRLDKVKGAVAKTLNVKLILHASSEGKIEVLEKVRGNKKATRRFIEKIGEYVSRTSNQTLAMTHCNAADRLEEFSTKLKDTYSFEQILTAETGPVISAHAGQGAIVISFFSDHSRNND</sequence>
<dbReference type="STRING" id="872970.SAMN04488134_10233"/>
<dbReference type="Gene3D" id="3.40.50.10170">
    <property type="match status" value="1"/>
</dbReference>
<evidence type="ECO:0000313" key="3">
    <source>
        <dbReference type="Proteomes" id="UP000199300"/>
    </source>
</evidence>
<gene>
    <name evidence="2" type="ORF">SAMN04488134_10233</name>
</gene>
<dbReference type="InterPro" id="IPR050270">
    <property type="entry name" value="DegV_domain_contain"/>
</dbReference>
<dbReference type="InterPro" id="IPR003797">
    <property type="entry name" value="DegV"/>
</dbReference>
<dbReference type="OrthoDB" id="5429275at2"/>
<name>A0A1H8JPB5_9BACI</name>
<dbReference type="PANTHER" id="PTHR33434">
    <property type="entry name" value="DEGV DOMAIN-CONTAINING PROTEIN DR_1986-RELATED"/>
    <property type="match status" value="1"/>
</dbReference>
<keyword evidence="3" id="KW-1185">Reference proteome</keyword>
<dbReference type="GO" id="GO:0008289">
    <property type="term" value="F:lipid binding"/>
    <property type="evidence" value="ECO:0007669"/>
    <property type="project" value="UniProtKB-KW"/>
</dbReference>
<organism evidence="2 3">
    <name type="scientific">Amphibacillus marinus</name>
    <dbReference type="NCBI Taxonomy" id="872970"/>
    <lineage>
        <taxon>Bacteria</taxon>
        <taxon>Bacillati</taxon>
        <taxon>Bacillota</taxon>
        <taxon>Bacilli</taxon>
        <taxon>Bacillales</taxon>
        <taxon>Bacillaceae</taxon>
        <taxon>Amphibacillus</taxon>
    </lineage>
</organism>
<dbReference type="PANTHER" id="PTHR33434:SF2">
    <property type="entry name" value="FATTY ACID-BINDING PROTEIN TM_1468"/>
    <property type="match status" value="1"/>
</dbReference>
<dbReference type="EMBL" id="FODJ01000002">
    <property type="protein sequence ID" value="SEN82570.1"/>
    <property type="molecule type" value="Genomic_DNA"/>
</dbReference>
<dbReference type="AlphaFoldDB" id="A0A1H8JPB5"/>
<dbReference type="InterPro" id="IPR043168">
    <property type="entry name" value="DegV_C"/>
</dbReference>
<reference evidence="2 3" key="1">
    <citation type="submission" date="2016-10" db="EMBL/GenBank/DDBJ databases">
        <authorList>
            <person name="de Groot N.N."/>
        </authorList>
    </citation>
    <scope>NUCLEOTIDE SEQUENCE [LARGE SCALE GENOMIC DNA]</scope>
    <source>
        <strain evidence="2 3">CGMCC 1.10434</strain>
    </source>
</reference>
<evidence type="ECO:0000256" key="1">
    <source>
        <dbReference type="ARBA" id="ARBA00023121"/>
    </source>
</evidence>
<protein>
    <submittedName>
        <fullName evidence="2">EDD domain protein, DegV family</fullName>
    </submittedName>
</protein>
<dbReference type="NCBIfam" id="TIGR00762">
    <property type="entry name" value="DegV"/>
    <property type="match status" value="1"/>
</dbReference>
<keyword evidence="1" id="KW-0446">Lipid-binding</keyword>
<dbReference type="Proteomes" id="UP000199300">
    <property type="component" value="Unassembled WGS sequence"/>
</dbReference>